<dbReference type="Gene3D" id="3.30.40.10">
    <property type="entry name" value="Zinc/RING finger domain, C3HC4 (zinc finger)"/>
    <property type="match status" value="1"/>
</dbReference>
<dbReference type="PROSITE" id="PS50089">
    <property type="entry name" value="ZF_RING_2"/>
    <property type="match status" value="1"/>
</dbReference>
<comment type="caution">
    <text evidence="6">The sequence shown here is derived from an EMBL/GenBank/DDBJ whole genome shotgun (WGS) entry which is preliminary data.</text>
</comment>
<dbReference type="InterPro" id="IPR013083">
    <property type="entry name" value="Znf_RING/FYVE/PHD"/>
</dbReference>
<sequence length="172" mass="19576">MGFPMNMPEYFGFKFLPTPMTYFKIVFTGALTHLRLLKPTEQAYTAEVETTNYVLIIDRLCPTPIPVPVNILTAVIKERLPVTKFSSTLKRLAKDEDEECMCPVCLDSVRNRDEIRELCNCSHVFHKECLDKCVDEGQVTCPYADPCCFQKTSCGSLLINDMIKTESFSEDP</sequence>
<dbReference type="GO" id="GO:0016567">
    <property type="term" value="P:protein ubiquitination"/>
    <property type="evidence" value="ECO:0007669"/>
    <property type="project" value="TreeGrafter"/>
</dbReference>
<dbReference type="PANTHER" id="PTHR45969">
    <property type="entry name" value="RING ZINC FINGER PROTEIN-RELATED"/>
    <property type="match status" value="1"/>
</dbReference>
<proteinExistence type="predicted"/>
<organism evidence="6 7">
    <name type="scientific">Hevea brasiliensis</name>
    <name type="common">Para rubber tree</name>
    <name type="synonym">Siphonia brasiliensis</name>
    <dbReference type="NCBI Taxonomy" id="3981"/>
    <lineage>
        <taxon>Eukaryota</taxon>
        <taxon>Viridiplantae</taxon>
        <taxon>Streptophyta</taxon>
        <taxon>Embryophyta</taxon>
        <taxon>Tracheophyta</taxon>
        <taxon>Spermatophyta</taxon>
        <taxon>Magnoliopsida</taxon>
        <taxon>eudicotyledons</taxon>
        <taxon>Gunneridae</taxon>
        <taxon>Pentapetalae</taxon>
        <taxon>rosids</taxon>
        <taxon>fabids</taxon>
        <taxon>Malpighiales</taxon>
        <taxon>Euphorbiaceae</taxon>
        <taxon>Crotonoideae</taxon>
        <taxon>Micrandreae</taxon>
        <taxon>Hevea</taxon>
    </lineage>
</organism>
<evidence type="ECO:0000313" key="6">
    <source>
        <dbReference type="EMBL" id="KAF2313554.1"/>
    </source>
</evidence>
<dbReference type="GO" id="GO:0061630">
    <property type="term" value="F:ubiquitin protein ligase activity"/>
    <property type="evidence" value="ECO:0007669"/>
    <property type="project" value="TreeGrafter"/>
</dbReference>
<keyword evidence="7" id="KW-1185">Reference proteome</keyword>
<evidence type="ECO:0000313" key="7">
    <source>
        <dbReference type="Proteomes" id="UP000467840"/>
    </source>
</evidence>
<evidence type="ECO:0000256" key="2">
    <source>
        <dbReference type="ARBA" id="ARBA00022771"/>
    </source>
</evidence>
<keyword evidence="2 4" id="KW-0863">Zinc-finger</keyword>
<evidence type="ECO:0000259" key="5">
    <source>
        <dbReference type="PROSITE" id="PS50089"/>
    </source>
</evidence>
<dbReference type="AlphaFoldDB" id="A0A6A6MJW5"/>
<dbReference type="InterPro" id="IPR001841">
    <property type="entry name" value="Znf_RING"/>
</dbReference>
<dbReference type="GO" id="GO:0008270">
    <property type="term" value="F:zinc ion binding"/>
    <property type="evidence" value="ECO:0007669"/>
    <property type="project" value="UniProtKB-KW"/>
</dbReference>
<dbReference type="EMBL" id="JAAGAX010000005">
    <property type="protein sequence ID" value="KAF2313554.1"/>
    <property type="molecule type" value="Genomic_DNA"/>
</dbReference>
<dbReference type="SUPFAM" id="SSF57850">
    <property type="entry name" value="RING/U-box"/>
    <property type="match status" value="1"/>
</dbReference>
<evidence type="ECO:0000256" key="1">
    <source>
        <dbReference type="ARBA" id="ARBA00022723"/>
    </source>
</evidence>
<reference evidence="6 7" key="1">
    <citation type="journal article" date="2020" name="Mol. Plant">
        <title>The Chromosome-Based Rubber Tree Genome Provides New Insights into Spurge Genome Evolution and Rubber Biosynthesis.</title>
        <authorList>
            <person name="Liu J."/>
            <person name="Shi C."/>
            <person name="Shi C.C."/>
            <person name="Li W."/>
            <person name="Zhang Q.J."/>
            <person name="Zhang Y."/>
            <person name="Li K."/>
            <person name="Lu H.F."/>
            <person name="Shi C."/>
            <person name="Zhu S.T."/>
            <person name="Xiao Z.Y."/>
            <person name="Nan H."/>
            <person name="Yue Y."/>
            <person name="Zhu X.G."/>
            <person name="Wu Y."/>
            <person name="Hong X.N."/>
            <person name="Fan G.Y."/>
            <person name="Tong Y."/>
            <person name="Zhang D."/>
            <person name="Mao C.L."/>
            <person name="Liu Y.L."/>
            <person name="Hao S.J."/>
            <person name="Liu W.Q."/>
            <person name="Lv M.Q."/>
            <person name="Zhang H.B."/>
            <person name="Liu Y."/>
            <person name="Hu-Tang G.R."/>
            <person name="Wang J.P."/>
            <person name="Wang J.H."/>
            <person name="Sun Y.H."/>
            <person name="Ni S.B."/>
            <person name="Chen W.B."/>
            <person name="Zhang X.C."/>
            <person name="Jiao Y.N."/>
            <person name="Eichler E.E."/>
            <person name="Li G.H."/>
            <person name="Liu X."/>
            <person name="Gao L.Z."/>
        </authorList>
    </citation>
    <scope>NUCLEOTIDE SEQUENCE [LARGE SCALE GENOMIC DNA]</scope>
    <source>
        <strain evidence="7">cv. GT1</strain>
        <tissue evidence="6">Leaf</tissue>
    </source>
</reference>
<keyword evidence="3" id="KW-0862">Zinc</keyword>
<protein>
    <recommendedName>
        <fullName evidence="5">RING-type domain-containing protein</fullName>
    </recommendedName>
</protein>
<dbReference type="Pfam" id="PF13639">
    <property type="entry name" value="zf-RING_2"/>
    <property type="match status" value="1"/>
</dbReference>
<accession>A0A6A6MJW5</accession>
<dbReference type="PANTHER" id="PTHR45969:SF81">
    <property type="entry name" value="OS08G0157400 PROTEIN"/>
    <property type="match status" value="1"/>
</dbReference>
<keyword evidence="1" id="KW-0479">Metal-binding</keyword>
<name>A0A6A6MJW5_HEVBR</name>
<gene>
    <name evidence="6" type="ORF">GH714_011639</name>
</gene>
<feature type="domain" description="RING-type" evidence="5">
    <location>
        <begin position="102"/>
        <end position="142"/>
    </location>
</feature>
<dbReference type="Proteomes" id="UP000467840">
    <property type="component" value="Chromosome 15"/>
</dbReference>
<evidence type="ECO:0000256" key="3">
    <source>
        <dbReference type="ARBA" id="ARBA00022833"/>
    </source>
</evidence>
<evidence type="ECO:0000256" key="4">
    <source>
        <dbReference type="PROSITE-ProRule" id="PRU00175"/>
    </source>
</evidence>